<protein>
    <recommendedName>
        <fullName evidence="4">DUF4838 domain-containing protein</fullName>
    </recommendedName>
</protein>
<dbReference type="Pfam" id="PF16126">
    <property type="entry name" value="DUF4838"/>
    <property type="match status" value="1"/>
</dbReference>
<dbReference type="InterPro" id="IPR029018">
    <property type="entry name" value="Hex-like_dom2"/>
</dbReference>
<dbReference type="AlphaFoldDB" id="A0A2H3LBQ5"/>
<evidence type="ECO:0000313" key="3">
    <source>
        <dbReference type="Proteomes" id="UP000220922"/>
    </source>
</evidence>
<organism evidence="2 3">
    <name type="scientific">Candidatus Chloroploca asiatica</name>
    <dbReference type="NCBI Taxonomy" id="1506545"/>
    <lineage>
        <taxon>Bacteria</taxon>
        <taxon>Bacillati</taxon>
        <taxon>Chloroflexota</taxon>
        <taxon>Chloroflexia</taxon>
        <taxon>Chloroflexales</taxon>
        <taxon>Chloroflexineae</taxon>
        <taxon>Oscillochloridaceae</taxon>
        <taxon>Candidatus Chloroploca</taxon>
    </lineage>
</organism>
<keyword evidence="3" id="KW-1185">Reference proteome</keyword>
<gene>
    <name evidence="2" type="ORF">A9Q02_07750</name>
</gene>
<dbReference type="PANTHER" id="PTHR47406">
    <property type="entry name" value="COAGULATION FACTOR 5/8 TYPE, C-TERMINAL"/>
    <property type="match status" value="1"/>
</dbReference>
<evidence type="ECO:0000313" key="2">
    <source>
        <dbReference type="EMBL" id="PDW01043.1"/>
    </source>
</evidence>
<dbReference type="RefSeq" id="WP_097650507.1">
    <property type="nucleotide sequence ID" value="NZ_LYXE01000015.1"/>
</dbReference>
<comment type="caution">
    <text evidence="2">The sequence shown here is derived from an EMBL/GenBank/DDBJ whole genome shotgun (WGS) entry which is preliminary data.</text>
</comment>
<dbReference type="EMBL" id="LYXE01000015">
    <property type="protein sequence ID" value="PDW01043.1"/>
    <property type="molecule type" value="Genomic_DNA"/>
</dbReference>
<evidence type="ECO:0008006" key="4">
    <source>
        <dbReference type="Google" id="ProtNLM"/>
    </source>
</evidence>
<dbReference type="PANTHER" id="PTHR47406:SF2">
    <property type="entry name" value="ALPHA GLUCURONIDASE N-TERMINAL DOMAIN-CONTAINING PROTEIN"/>
    <property type="match status" value="1"/>
</dbReference>
<keyword evidence="1" id="KW-0378">Hydrolase</keyword>
<accession>A0A2H3LBQ5</accession>
<reference evidence="2 3" key="1">
    <citation type="submission" date="2016-05" db="EMBL/GenBank/DDBJ databases">
        <authorList>
            <person name="Lavstsen T."/>
            <person name="Jespersen J.S."/>
        </authorList>
    </citation>
    <scope>NUCLEOTIDE SEQUENCE [LARGE SCALE GENOMIC DNA]</scope>
    <source>
        <strain evidence="2 3">B7-9</strain>
    </source>
</reference>
<evidence type="ECO:0000256" key="1">
    <source>
        <dbReference type="ARBA" id="ARBA00022801"/>
    </source>
</evidence>
<dbReference type="OrthoDB" id="138631at2"/>
<dbReference type="GO" id="GO:0005975">
    <property type="term" value="P:carbohydrate metabolic process"/>
    <property type="evidence" value="ECO:0007669"/>
    <property type="project" value="UniProtKB-ARBA"/>
</dbReference>
<dbReference type="InterPro" id="IPR032287">
    <property type="entry name" value="DUF4838"/>
</dbReference>
<proteinExistence type="predicted"/>
<dbReference type="GO" id="GO:0016787">
    <property type="term" value="F:hydrolase activity"/>
    <property type="evidence" value="ECO:0007669"/>
    <property type="project" value="UniProtKB-KW"/>
</dbReference>
<name>A0A2H3LBQ5_9CHLR</name>
<dbReference type="Proteomes" id="UP000220922">
    <property type="component" value="Unassembled WGS sequence"/>
</dbReference>
<dbReference type="SUPFAM" id="SSF55545">
    <property type="entry name" value="beta-N-acetylhexosaminidase-like domain"/>
    <property type="match status" value="1"/>
</dbReference>
<sequence>MLDLCLDASWSLQLTSDHRTARLAATELQTFLVQLGAPPLPVTSAPHGPRILLDHGPSGDAFVRITDDNGLRLRGDGPRGLLYAVYDLLEALGCRWLTPELDGTHVPSHSTVCLPGLAVADRPAFAHRSLIIGHDLFLAQAEAWIIWAARNRLNTLFIHTTIHEPAFGACRLATWRACRRQLLPLIQDRALRLEIGGHHLRDLLPRRFFRKAPELFRYDGTRRTPDYNFCVSSPQALAYVQQSAEAFARAYPEAEIYHLWPDDLRDGGWCHCPACARLTPSDQALIATNAVAEAVRTHQPQAMVSYLAYHDTEAPPTSASPHPAVQLLTAPRLRSYAAAIDAPVNQIVTAHLTGNRPLFAHQAVFEYYLDGLLFKASPPPLTRIIAADLQAYRVNGVSSVHALLTGDRPFAWTPLNAYLFARLAWAPDSDPVALRETYAIARTTSPALATHLVEAYDALEAAWQPVLARDPASDHAMRLNLIPSLDPVNAPPMDVLDMLTEPQRTAEQRLEAMLASASQVQQGQQAWASLAPLPDTALAAEAAEWQLAAELLQFFRLRQQLYVLVARKAAPATLHTTLQEAQASLDALRTWAHQHVPPAARPGHLLLRTIFQLHLDHIADLHLLKPWHRLGLRARRASDLALMLSRIIRP</sequence>